<dbReference type="Gene3D" id="3.10.105.10">
    <property type="entry name" value="Dipeptide-binding Protein, Domain 3"/>
    <property type="match status" value="1"/>
</dbReference>
<gene>
    <name evidence="4" type="ORF">CLV47_103121</name>
</gene>
<evidence type="ECO:0000256" key="1">
    <source>
        <dbReference type="ARBA" id="ARBA00022729"/>
    </source>
</evidence>
<evidence type="ECO:0000313" key="4">
    <source>
        <dbReference type="EMBL" id="PRZ43065.1"/>
    </source>
</evidence>
<dbReference type="CDD" id="cd08496">
    <property type="entry name" value="PBP2_NikA_DppA_OppA_like_9"/>
    <property type="match status" value="1"/>
</dbReference>
<dbReference type="PANTHER" id="PTHR30290:SF38">
    <property type="entry name" value="D,D-DIPEPTIDE-BINDING PERIPLASMIC PROTEIN DDPA-RELATED"/>
    <property type="match status" value="1"/>
</dbReference>
<dbReference type="Pfam" id="PF00496">
    <property type="entry name" value="SBP_bac_5"/>
    <property type="match status" value="1"/>
</dbReference>
<dbReference type="PANTHER" id="PTHR30290">
    <property type="entry name" value="PERIPLASMIC BINDING COMPONENT OF ABC TRANSPORTER"/>
    <property type="match status" value="1"/>
</dbReference>
<dbReference type="EMBL" id="PVUE01000003">
    <property type="protein sequence ID" value="PRZ43065.1"/>
    <property type="molecule type" value="Genomic_DNA"/>
</dbReference>
<keyword evidence="5" id="KW-1185">Reference proteome</keyword>
<comment type="caution">
    <text evidence="4">The sequence shown here is derived from an EMBL/GenBank/DDBJ whole genome shotgun (WGS) entry which is preliminary data.</text>
</comment>
<dbReference type="PROSITE" id="PS51257">
    <property type="entry name" value="PROKAR_LIPOPROTEIN"/>
    <property type="match status" value="1"/>
</dbReference>
<dbReference type="Gene3D" id="3.40.190.10">
    <property type="entry name" value="Periplasmic binding protein-like II"/>
    <property type="match status" value="1"/>
</dbReference>
<evidence type="ECO:0000259" key="3">
    <source>
        <dbReference type="Pfam" id="PF00496"/>
    </source>
</evidence>
<sequence>MKRIRFKLIAVLTALIAATAACSSASGGSNDSTHLDWGWRLPTSWDPVASSAGNDVHALSLVYSGLTKQDPDGKAVPEAAESWAYNADGTKLTFKLREGLTFSDGSALDATAVKKSLERGRDADYSTKQAQLAVIGSIDVVSPAEVSLNLTHADYQIPLLLAGLTGMIVSPAAFEADPKTLATQPVGSGPFQLTSYKPGSEAQFKKFDGYWNADDIHLKTLTQKQPADDSVIVAGLQSGQYDIASIPPSQVDAAKAAGFDIDVNNVLTVRTLDINNTVAPYDNPKVIEAIKYALDRQALVDVSAFGYGEVNYQPFPKGYEAYNSDLDDLYPHDLGKAKALLTEAGYPDGLKIELTSSETDNALPEQIAAQLGDAGIDVTIKTIPAAQATQVKYIKREAPFTLDSFSGRESPAQAMEVLFGPEGLMNLGRNSPPEVIAALQKVSTTPIEDPSYKQVLQDAVAVAVKAMPNTFLFSWPRIFARSKKVTGFDQYLAAQRFDGTKIEA</sequence>
<feature type="chain" id="PRO_5015573742" evidence="2">
    <location>
        <begin position="26"/>
        <end position="504"/>
    </location>
</feature>
<dbReference type="InterPro" id="IPR000914">
    <property type="entry name" value="SBP_5_dom"/>
</dbReference>
<dbReference type="OrthoDB" id="7232492at2"/>
<evidence type="ECO:0000313" key="5">
    <source>
        <dbReference type="Proteomes" id="UP000237752"/>
    </source>
</evidence>
<keyword evidence="1 2" id="KW-0732">Signal</keyword>
<dbReference type="GO" id="GO:0043190">
    <property type="term" value="C:ATP-binding cassette (ABC) transporter complex"/>
    <property type="evidence" value="ECO:0007669"/>
    <property type="project" value="InterPro"/>
</dbReference>
<dbReference type="InterPro" id="IPR039424">
    <property type="entry name" value="SBP_5"/>
</dbReference>
<dbReference type="GO" id="GO:0042597">
    <property type="term" value="C:periplasmic space"/>
    <property type="evidence" value="ECO:0007669"/>
    <property type="project" value="UniProtKB-ARBA"/>
</dbReference>
<dbReference type="InterPro" id="IPR030678">
    <property type="entry name" value="Peptide/Ni-bd"/>
</dbReference>
<reference evidence="4 5" key="1">
    <citation type="submission" date="2018-03" db="EMBL/GenBank/DDBJ databases">
        <title>Genomic Encyclopedia of Archaeal and Bacterial Type Strains, Phase II (KMG-II): from individual species to whole genera.</title>
        <authorList>
            <person name="Goeker M."/>
        </authorList>
    </citation>
    <scope>NUCLEOTIDE SEQUENCE [LARGE SCALE GENOMIC DNA]</scope>
    <source>
        <strain evidence="4 5">DSM 100065</strain>
    </source>
</reference>
<dbReference type="SUPFAM" id="SSF53850">
    <property type="entry name" value="Periplasmic binding protein-like II"/>
    <property type="match status" value="1"/>
</dbReference>
<name>A0A2T1A383_9ACTN</name>
<dbReference type="RefSeq" id="WP_106348041.1">
    <property type="nucleotide sequence ID" value="NZ_PVUE01000003.1"/>
</dbReference>
<feature type="domain" description="Solute-binding protein family 5" evidence="3">
    <location>
        <begin position="75"/>
        <end position="410"/>
    </location>
</feature>
<proteinExistence type="predicted"/>
<dbReference type="GO" id="GO:1904680">
    <property type="term" value="F:peptide transmembrane transporter activity"/>
    <property type="evidence" value="ECO:0007669"/>
    <property type="project" value="TreeGrafter"/>
</dbReference>
<evidence type="ECO:0000256" key="2">
    <source>
        <dbReference type="SAM" id="SignalP"/>
    </source>
</evidence>
<dbReference type="Gene3D" id="3.90.76.10">
    <property type="entry name" value="Dipeptide-binding Protein, Domain 1"/>
    <property type="match status" value="1"/>
</dbReference>
<organism evidence="4 5">
    <name type="scientific">Antricoccus suffuscus</name>
    <dbReference type="NCBI Taxonomy" id="1629062"/>
    <lineage>
        <taxon>Bacteria</taxon>
        <taxon>Bacillati</taxon>
        <taxon>Actinomycetota</taxon>
        <taxon>Actinomycetes</taxon>
        <taxon>Geodermatophilales</taxon>
        <taxon>Antricoccaceae</taxon>
        <taxon>Antricoccus</taxon>
    </lineage>
</organism>
<dbReference type="GO" id="GO:0015833">
    <property type="term" value="P:peptide transport"/>
    <property type="evidence" value="ECO:0007669"/>
    <property type="project" value="TreeGrafter"/>
</dbReference>
<accession>A0A2T1A383</accession>
<dbReference type="Proteomes" id="UP000237752">
    <property type="component" value="Unassembled WGS sequence"/>
</dbReference>
<feature type="signal peptide" evidence="2">
    <location>
        <begin position="1"/>
        <end position="25"/>
    </location>
</feature>
<dbReference type="AlphaFoldDB" id="A0A2T1A383"/>
<protein>
    <submittedName>
        <fullName evidence="4">Peptide/nickel transport system substrate-binding protein</fullName>
    </submittedName>
</protein>
<dbReference type="PIRSF" id="PIRSF002741">
    <property type="entry name" value="MppA"/>
    <property type="match status" value="1"/>
</dbReference>